<dbReference type="EMBL" id="JAEPRC010000160">
    <property type="protein sequence ID" value="KAG2206062.1"/>
    <property type="molecule type" value="Genomic_DNA"/>
</dbReference>
<dbReference type="Proteomes" id="UP000650833">
    <property type="component" value="Unassembled WGS sequence"/>
</dbReference>
<proteinExistence type="predicted"/>
<gene>
    <name evidence="2" type="ORF">INT46_008237</name>
    <name evidence="3" type="ORF">INT46_008248</name>
</gene>
<evidence type="ECO:0000256" key="1">
    <source>
        <dbReference type="SAM" id="Phobius"/>
    </source>
</evidence>
<evidence type="ECO:0000313" key="3">
    <source>
        <dbReference type="EMBL" id="KAG2206062.1"/>
    </source>
</evidence>
<dbReference type="EMBL" id="JAEPRC010000160">
    <property type="protein sequence ID" value="KAG2206051.1"/>
    <property type="molecule type" value="Genomic_DNA"/>
</dbReference>
<organism evidence="3 4">
    <name type="scientific">Mucor plumbeus</name>
    <dbReference type="NCBI Taxonomy" id="97098"/>
    <lineage>
        <taxon>Eukaryota</taxon>
        <taxon>Fungi</taxon>
        <taxon>Fungi incertae sedis</taxon>
        <taxon>Mucoromycota</taxon>
        <taxon>Mucoromycotina</taxon>
        <taxon>Mucoromycetes</taxon>
        <taxon>Mucorales</taxon>
        <taxon>Mucorineae</taxon>
        <taxon>Mucoraceae</taxon>
        <taxon>Mucor</taxon>
    </lineage>
</organism>
<sequence>MANGNLKTIQGTSQQLLPMIDNTLKTNNGTSACTNPACILIKSGSSHKGRDAISSLAIGLLGLSYFALGVPFPPFNPSVGYCHIDFTNITTTFITRSVARLELNELNT</sequence>
<keyword evidence="4" id="KW-1185">Reference proteome</keyword>
<feature type="transmembrane region" description="Helical" evidence="1">
    <location>
        <begin position="52"/>
        <end position="72"/>
    </location>
</feature>
<keyword evidence="1" id="KW-0812">Transmembrane</keyword>
<accession>A0A8H7V5C0</accession>
<evidence type="ECO:0000313" key="4">
    <source>
        <dbReference type="Proteomes" id="UP000650833"/>
    </source>
</evidence>
<evidence type="ECO:0000313" key="2">
    <source>
        <dbReference type="EMBL" id="KAG2206051.1"/>
    </source>
</evidence>
<protein>
    <submittedName>
        <fullName evidence="3">Uncharacterized protein</fullName>
    </submittedName>
</protein>
<name>A0A8H7V5C0_9FUNG</name>
<dbReference type="AlphaFoldDB" id="A0A8H7V5C0"/>
<comment type="caution">
    <text evidence="3">The sequence shown here is derived from an EMBL/GenBank/DDBJ whole genome shotgun (WGS) entry which is preliminary data.</text>
</comment>
<keyword evidence="1" id="KW-0472">Membrane</keyword>
<keyword evidence="1" id="KW-1133">Transmembrane helix</keyword>
<dbReference type="OrthoDB" id="2300756at2759"/>
<reference evidence="3" key="1">
    <citation type="submission" date="2020-12" db="EMBL/GenBank/DDBJ databases">
        <title>Metabolic potential, ecology and presence of endohyphal bacteria is reflected in genomic diversity of Mucoromycotina.</title>
        <authorList>
            <person name="Muszewska A."/>
            <person name="Okrasinska A."/>
            <person name="Steczkiewicz K."/>
            <person name="Drgas O."/>
            <person name="Orlowska M."/>
            <person name="Perlinska-Lenart U."/>
            <person name="Aleksandrzak-Piekarczyk T."/>
            <person name="Szatraj K."/>
            <person name="Zielenkiewicz U."/>
            <person name="Pilsyk S."/>
            <person name="Malc E."/>
            <person name="Mieczkowski P."/>
            <person name="Kruszewska J.S."/>
            <person name="Biernat P."/>
            <person name="Pawlowska J."/>
        </authorList>
    </citation>
    <scope>NUCLEOTIDE SEQUENCE</scope>
    <source>
        <strain evidence="3">CBS 226.32</strain>
    </source>
</reference>